<accession>A0A4Q4SP11</accession>
<dbReference type="AlphaFoldDB" id="A0A4Q4SP11"/>
<dbReference type="OrthoDB" id="3670321at2759"/>
<feature type="compositionally biased region" description="Polar residues" evidence="1">
    <location>
        <begin position="166"/>
        <end position="175"/>
    </location>
</feature>
<sequence>MAYEDAPVRRDWLDSSGVYERHSTKTNAFGATGASEKRLAVYNMATSYNHERPTSGHLTLVEDIRGLGSMSPIPQGEEYCGIEFQDAVRECQPDATNSRSDNPWSPWHPLGFHEVTEDQRMFAPDEESYGQPCPFQLRLESSFESAPNQFDEDDSGYAESPAEVSDQPTHSNTSK</sequence>
<organism evidence="2 3">
    <name type="scientific">Alternaria arborescens</name>
    <dbReference type="NCBI Taxonomy" id="156630"/>
    <lineage>
        <taxon>Eukaryota</taxon>
        <taxon>Fungi</taxon>
        <taxon>Dikarya</taxon>
        <taxon>Ascomycota</taxon>
        <taxon>Pezizomycotina</taxon>
        <taxon>Dothideomycetes</taxon>
        <taxon>Pleosporomycetidae</taxon>
        <taxon>Pleosporales</taxon>
        <taxon>Pleosporineae</taxon>
        <taxon>Pleosporaceae</taxon>
        <taxon>Alternaria</taxon>
        <taxon>Alternaria sect. Alternaria</taxon>
    </lineage>
</organism>
<name>A0A4Q4SP11_9PLEO</name>
<evidence type="ECO:0000313" key="2">
    <source>
        <dbReference type="EMBL" id="RYO72391.1"/>
    </source>
</evidence>
<gene>
    <name evidence="2" type="ORF">AA0113_g1395</name>
</gene>
<dbReference type="EMBL" id="PEJP01000004">
    <property type="protein sequence ID" value="RYO72391.1"/>
    <property type="molecule type" value="Genomic_DNA"/>
</dbReference>
<feature type="compositionally biased region" description="Polar residues" evidence="1">
    <location>
        <begin position="94"/>
        <end position="103"/>
    </location>
</feature>
<evidence type="ECO:0000256" key="1">
    <source>
        <dbReference type="SAM" id="MobiDB-lite"/>
    </source>
</evidence>
<dbReference type="Proteomes" id="UP000293823">
    <property type="component" value="Unassembled WGS sequence"/>
</dbReference>
<feature type="region of interest" description="Disordered" evidence="1">
    <location>
        <begin position="120"/>
        <end position="175"/>
    </location>
</feature>
<protein>
    <submittedName>
        <fullName evidence="2">Uncharacterized protein</fullName>
    </submittedName>
</protein>
<comment type="caution">
    <text evidence="2">The sequence shown here is derived from an EMBL/GenBank/DDBJ whole genome shotgun (WGS) entry which is preliminary data.</text>
</comment>
<reference evidence="3" key="1">
    <citation type="journal article" date="2019" name="bioRxiv">
        <title>Genomics, evolutionary history and diagnostics of the Alternaria alternata species group including apple and Asian pear pathotypes.</title>
        <authorList>
            <person name="Armitage A.D."/>
            <person name="Cockerton H.M."/>
            <person name="Sreenivasaprasad S."/>
            <person name="Woodhall J.W."/>
            <person name="Lane C.R."/>
            <person name="Harrison R.J."/>
            <person name="Clarkson J.P."/>
        </authorList>
    </citation>
    <scope>NUCLEOTIDE SEQUENCE [LARGE SCALE GENOMIC DNA]</scope>
    <source>
        <strain evidence="3">RGR 97.0016</strain>
    </source>
</reference>
<evidence type="ECO:0000313" key="3">
    <source>
        <dbReference type="Proteomes" id="UP000293823"/>
    </source>
</evidence>
<feature type="region of interest" description="Disordered" evidence="1">
    <location>
        <begin position="92"/>
        <end position="111"/>
    </location>
</feature>
<proteinExistence type="predicted"/>
<keyword evidence="3" id="KW-1185">Reference proteome</keyword>